<keyword evidence="3 5" id="KW-0067">ATP-binding</keyword>
<dbReference type="InterPro" id="IPR003439">
    <property type="entry name" value="ABC_transporter-like_ATP-bd"/>
</dbReference>
<dbReference type="Pfam" id="PF00005">
    <property type="entry name" value="ABC_tran"/>
    <property type="match status" value="1"/>
</dbReference>
<dbReference type="InterPro" id="IPR017871">
    <property type="entry name" value="ABC_transporter-like_CS"/>
</dbReference>
<gene>
    <name evidence="5" type="ORF">L8V00_04390</name>
</gene>
<dbReference type="Proteomes" id="UP001146469">
    <property type="component" value="Unassembled WGS sequence"/>
</dbReference>
<accession>A0A9X3LK65</accession>
<dbReference type="SUPFAM" id="SSF52540">
    <property type="entry name" value="P-loop containing nucleoside triphosphate hydrolases"/>
    <property type="match status" value="1"/>
</dbReference>
<dbReference type="PANTHER" id="PTHR24220:SF685">
    <property type="entry name" value="ABC TRANSPORTER RELATED"/>
    <property type="match status" value="1"/>
</dbReference>
<dbReference type="SMART" id="SM00382">
    <property type="entry name" value="AAA"/>
    <property type="match status" value="1"/>
</dbReference>
<evidence type="ECO:0000256" key="3">
    <source>
        <dbReference type="ARBA" id="ARBA00022840"/>
    </source>
</evidence>
<reference evidence="5" key="1">
    <citation type="submission" date="2022-02" db="EMBL/GenBank/DDBJ databases">
        <title>Corynebacterium sp. from urogenital microbiome.</title>
        <authorList>
            <person name="Cappelli E.A."/>
            <person name="Ribeiro T.G."/>
            <person name="Peixe L."/>
        </authorList>
    </citation>
    <scope>NUCLEOTIDE SEQUENCE</scope>
    <source>
        <strain evidence="5">C8Ua_174</strain>
    </source>
</reference>
<keyword evidence="1" id="KW-0813">Transport</keyword>
<dbReference type="CDD" id="cd03255">
    <property type="entry name" value="ABC_MJ0796_LolCDE_FtsE"/>
    <property type="match status" value="1"/>
</dbReference>
<dbReference type="PROSITE" id="PS50893">
    <property type="entry name" value="ABC_TRANSPORTER_2"/>
    <property type="match status" value="1"/>
</dbReference>
<feature type="domain" description="ABC transporter" evidence="4">
    <location>
        <begin position="36"/>
        <end position="239"/>
    </location>
</feature>
<dbReference type="PANTHER" id="PTHR24220">
    <property type="entry name" value="IMPORT ATP-BINDING PROTEIN"/>
    <property type="match status" value="1"/>
</dbReference>
<keyword evidence="2" id="KW-0547">Nucleotide-binding</keyword>
<comment type="caution">
    <text evidence="5">The sequence shown here is derived from an EMBL/GenBank/DDBJ whole genome shotgun (WGS) entry which is preliminary data.</text>
</comment>
<dbReference type="InterPro" id="IPR015854">
    <property type="entry name" value="ABC_transpr_LolD-like"/>
</dbReference>
<evidence type="ECO:0000256" key="2">
    <source>
        <dbReference type="ARBA" id="ARBA00022741"/>
    </source>
</evidence>
<dbReference type="InterPro" id="IPR017911">
    <property type="entry name" value="MacB-like_ATP-bd"/>
</dbReference>
<dbReference type="EMBL" id="JAKMUT010000003">
    <property type="protein sequence ID" value="MCZ9289449.1"/>
    <property type="molecule type" value="Genomic_DNA"/>
</dbReference>
<sequence>MASILCDCSDESMQKSETRSHVATASANSPVSPRALQAHNLTKRFGKHKVLDGLELSINSGEFVAIMGPSGSGKTTLLRILSGLDKPSSGTVNAPHRTERAFVFQDYNLLESLTAMRNATLTARFSGRRCSKAQVKTIFNSLGLRGFESYLPNQLSGGQQQRVAVARALLANAPFIFADEPTGALDDQTADVVLKHLKTATQSGSTVVMVTHSQRAAAYADRVIDLAKEPLATPGSKNS</sequence>
<dbReference type="RefSeq" id="WP_237746514.1">
    <property type="nucleotide sequence ID" value="NZ_JAKMUT010000003.1"/>
</dbReference>
<dbReference type="GO" id="GO:0005886">
    <property type="term" value="C:plasma membrane"/>
    <property type="evidence" value="ECO:0007669"/>
    <property type="project" value="TreeGrafter"/>
</dbReference>
<dbReference type="GO" id="GO:0005524">
    <property type="term" value="F:ATP binding"/>
    <property type="evidence" value="ECO:0007669"/>
    <property type="project" value="UniProtKB-KW"/>
</dbReference>
<dbReference type="Gene3D" id="3.40.50.300">
    <property type="entry name" value="P-loop containing nucleotide triphosphate hydrolases"/>
    <property type="match status" value="1"/>
</dbReference>
<dbReference type="GO" id="GO:0016887">
    <property type="term" value="F:ATP hydrolysis activity"/>
    <property type="evidence" value="ECO:0007669"/>
    <property type="project" value="InterPro"/>
</dbReference>
<name>A0A9X3LK65_9CORY</name>
<dbReference type="AlphaFoldDB" id="A0A9X3LK65"/>
<protein>
    <submittedName>
        <fullName evidence="5">ABC transporter ATP-binding protein</fullName>
    </submittedName>
</protein>
<dbReference type="PROSITE" id="PS00211">
    <property type="entry name" value="ABC_TRANSPORTER_1"/>
    <property type="match status" value="1"/>
</dbReference>
<evidence type="ECO:0000313" key="6">
    <source>
        <dbReference type="Proteomes" id="UP001146469"/>
    </source>
</evidence>
<keyword evidence="6" id="KW-1185">Reference proteome</keyword>
<proteinExistence type="predicted"/>
<dbReference type="GO" id="GO:0022857">
    <property type="term" value="F:transmembrane transporter activity"/>
    <property type="evidence" value="ECO:0007669"/>
    <property type="project" value="TreeGrafter"/>
</dbReference>
<dbReference type="InterPro" id="IPR027417">
    <property type="entry name" value="P-loop_NTPase"/>
</dbReference>
<evidence type="ECO:0000259" key="4">
    <source>
        <dbReference type="PROSITE" id="PS50893"/>
    </source>
</evidence>
<evidence type="ECO:0000313" key="5">
    <source>
        <dbReference type="EMBL" id="MCZ9289449.1"/>
    </source>
</evidence>
<organism evidence="5 6">
    <name type="scientific">Corynebacterium evansiae</name>
    <dbReference type="NCBI Taxonomy" id="2913499"/>
    <lineage>
        <taxon>Bacteria</taxon>
        <taxon>Bacillati</taxon>
        <taxon>Actinomycetota</taxon>
        <taxon>Actinomycetes</taxon>
        <taxon>Mycobacteriales</taxon>
        <taxon>Corynebacteriaceae</taxon>
        <taxon>Corynebacterium</taxon>
    </lineage>
</organism>
<dbReference type="InterPro" id="IPR003593">
    <property type="entry name" value="AAA+_ATPase"/>
</dbReference>
<evidence type="ECO:0000256" key="1">
    <source>
        <dbReference type="ARBA" id="ARBA00022448"/>
    </source>
</evidence>